<evidence type="ECO:0000313" key="10">
    <source>
        <dbReference type="Proteomes" id="UP001168821"/>
    </source>
</evidence>
<evidence type="ECO:0000256" key="3">
    <source>
        <dbReference type="ARBA" id="ARBA00022801"/>
    </source>
</evidence>
<evidence type="ECO:0000256" key="2">
    <source>
        <dbReference type="ARBA" id="ARBA00022487"/>
    </source>
</evidence>
<proteinExistence type="inferred from homology"/>
<comment type="similarity">
    <text evidence="1 6">Belongs to the type-B carboxylesterase/lipase family.</text>
</comment>
<dbReference type="Pfam" id="PF00135">
    <property type="entry name" value="COesterase"/>
    <property type="match status" value="1"/>
</dbReference>
<dbReference type="SUPFAM" id="SSF53474">
    <property type="entry name" value="alpha/beta-Hydrolases"/>
    <property type="match status" value="1"/>
</dbReference>
<feature type="compositionally biased region" description="Polar residues" evidence="7">
    <location>
        <begin position="9"/>
        <end position="18"/>
    </location>
</feature>
<keyword evidence="2" id="KW-0719">Serine esterase</keyword>
<dbReference type="PROSITE" id="PS00122">
    <property type="entry name" value="CARBOXYLESTERASE_B_1"/>
    <property type="match status" value="1"/>
</dbReference>
<feature type="domain" description="Carboxylesterase type B" evidence="8">
    <location>
        <begin position="3"/>
        <end position="517"/>
    </location>
</feature>
<keyword evidence="10" id="KW-1185">Reference proteome</keyword>
<evidence type="ECO:0000256" key="4">
    <source>
        <dbReference type="ARBA" id="ARBA00023157"/>
    </source>
</evidence>
<evidence type="ECO:0000259" key="8">
    <source>
        <dbReference type="Pfam" id="PF00135"/>
    </source>
</evidence>
<evidence type="ECO:0000313" key="9">
    <source>
        <dbReference type="EMBL" id="KAJ3645069.1"/>
    </source>
</evidence>
<keyword evidence="5" id="KW-0325">Glycoprotein</keyword>
<dbReference type="GO" id="GO:0052689">
    <property type="term" value="F:carboxylic ester hydrolase activity"/>
    <property type="evidence" value="ECO:0007669"/>
    <property type="project" value="UniProtKB-KW"/>
</dbReference>
<evidence type="ECO:0000256" key="6">
    <source>
        <dbReference type="RuleBase" id="RU361235"/>
    </source>
</evidence>
<dbReference type="PANTHER" id="PTHR43142">
    <property type="entry name" value="CARBOXYLIC ESTER HYDROLASE"/>
    <property type="match status" value="1"/>
</dbReference>
<dbReference type="AlphaFoldDB" id="A0AA38M6Y1"/>
<protein>
    <recommendedName>
        <fullName evidence="6">Carboxylic ester hydrolase</fullName>
        <ecNumber evidence="6">3.1.1.-</ecNumber>
    </recommendedName>
</protein>
<dbReference type="Proteomes" id="UP001168821">
    <property type="component" value="Unassembled WGS sequence"/>
</dbReference>
<accession>A0AA38M6Y1</accession>
<sequence length="532" mass="59205">MSKPEVTIDQGTLQGSTSTDRHGGSFLKFQGIPYAKPPLGELRFKAPVPPEKWTGVLDATKQGDVCYAEDPLKKEVSGSENCLVLNVYTKKLPQDGKELSPVLFWIHGGGFVFGSGNEDLYGPEFLITEDVVLVTINYRLGLLGFVSFDDPSLDIPGNAGLKDQVMALKWVQKNIDKFGGDPNNVTIFGESAGGASVHLLMLSPMGKGLFHKGIAHSGCVLNPWVDGTKGTALLAKAMDLVGSDETTIYNTLMQKSVDEIYEIQKAIGDEGIPSIRRPFGLVVETNSKEPFLDKEPMEVMRSGNFHPVPLIIGYTSSEGMIFEFHRDPNQDMLPIEDVIPWFYHCEVGTPKTRTLVDKIKNFYFEGEDYSDKFLSKKYDLFSDSQFVHGIYVTVRSHLAVLSTPIYLYQMSVETSLNFLKKYLKIEAPGACHCDDVGYLFKTFATPEIQPGTTEDVSIRRFVKLWTNFAKFGNPTPEKNDGLLKVEWKPVTGDNFDFLDIGQELSFNSSCIPERVLFWEKIYSESPAGQASK</sequence>
<keyword evidence="4" id="KW-1015">Disulfide bond</keyword>
<reference evidence="9" key="1">
    <citation type="journal article" date="2023" name="G3 (Bethesda)">
        <title>Whole genome assemblies of Zophobas morio and Tenebrio molitor.</title>
        <authorList>
            <person name="Kaur S."/>
            <person name="Stinson S.A."/>
            <person name="diCenzo G.C."/>
        </authorList>
    </citation>
    <scope>NUCLEOTIDE SEQUENCE</scope>
    <source>
        <strain evidence="9">QUZm001</strain>
    </source>
</reference>
<keyword evidence="3 6" id="KW-0378">Hydrolase</keyword>
<name>A0AA38M6Y1_9CUCU</name>
<evidence type="ECO:0000256" key="1">
    <source>
        <dbReference type="ARBA" id="ARBA00005964"/>
    </source>
</evidence>
<organism evidence="9 10">
    <name type="scientific">Zophobas morio</name>
    <dbReference type="NCBI Taxonomy" id="2755281"/>
    <lineage>
        <taxon>Eukaryota</taxon>
        <taxon>Metazoa</taxon>
        <taxon>Ecdysozoa</taxon>
        <taxon>Arthropoda</taxon>
        <taxon>Hexapoda</taxon>
        <taxon>Insecta</taxon>
        <taxon>Pterygota</taxon>
        <taxon>Neoptera</taxon>
        <taxon>Endopterygota</taxon>
        <taxon>Coleoptera</taxon>
        <taxon>Polyphaga</taxon>
        <taxon>Cucujiformia</taxon>
        <taxon>Tenebrionidae</taxon>
        <taxon>Zophobas</taxon>
    </lineage>
</organism>
<dbReference type="InterPro" id="IPR002018">
    <property type="entry name" value="CarbesteraseB"/>
</dbReference>
<dbReference type="Gene3D" id="3.40.50.1820">
    <property type="entry name" value="alpha/beta hydrolase"/>
    <property type="match status" value="1"/>
</dbReference>
<dbReference type="InterPro" id="IPR029058">
    <property type="entry name" value="AB_hydrolase_fold"/>
</dbReference>
<evidence type="ECO:0000256" key="7">
    <source>
        <dbReference type="SAM" id="MobiDB-lite"/>
    </source>
</evidence>
<feature type="region of interest" description="Disordered" evidence="7">
    <location>
        <begin position="1"/>
        <end position="23"/>
    </location>
</feature>
<evidence type="ECO:0000256" key="5">
    <source>
        <dbReference type="ARBA" id="ARBA00023180"/>
    </source>
</evidence>
<gene>
    <name evidence="9" type="ORF">Zmor_022757</name>
</gene>
<dbReference type="PANTHER" id="PTHR43142:SF1">
    <property type="entry name" value="CARBOXYLIC ESTER HYDROLASE"/>
    <property type="match status" value="1"/>
</dbReference>
<dbReference type="InterPro" id="IPR019826">
    <property type="entry name" value="Carboxylesterase_B_AS"/>
</dbReference>
<dbReference type="EC" id="3.1.1.-" evidence="6"/>
<dbReference type="EMBL" id="JALNTZ010000007">
    <property type="protein sequence ID" value="KAJ3645069.1"/>
    <property type="molecule type" value="Genomic_DNA"/>
</dbReference>
<comment type="caution">
    <text evidence="9">The sequence shown here is derived from an EMBL/GenBank/DDBJ whole genome shotgun (WGS) entry which is preliminary data.</text>
</comment>